<sequence length="173" mass="19690">MTSRSLASLLAVVFIYGLFSTTDARDLVFVQALWRHGDRAPLSMPYPNDPYNETAWIRGWKQLTNIGMQQLSELGTYFRKKYGFFISSQYIPSEVYIRASDSDRSLTSAQSFLFGFYPAAGAYQWQTNNPWQPIPIHATSPDEPDLVMKDYFPERSLVFSGKKSGRFSGKKSA</sequence>
<dbReference type="InterPro" id="IPR029033">
    <property type="entry name" value="His_PPase_superfam"/>
</dbReference>
<evidence type="ECO:0000256" key="2">
    <source>
        <dbReference type="ARBA" id="ARBA00005375"/>
    </source>
</evidence>
<dbReference type="InterPro" id="IPR050645">
    <property type="entry name" value="Histidine_acid_phosphatase"/>
</dbReference>
<evidence type="ECO:0000313" key="5">
    <source>
        <dbReference type="Proteomes" id="UP000271162"/>
    </source>
</evidence>
<comment type="similarity">
    <text evidence="2">Belongs to the histidine acid phosphatase family.</text>
</comment>
<accession>A0A0N4YN28</accession>
<dbReference type="GO" id="GO:0003993">
    <property type="term" value="F:acid phosphatase activity"/>
    <property type="evidence" value="ECO:0007669"/>
    <property type="project" value="UniProtKB-EC"/>
</dbReference>
<dbReference type="Gene3D" id="3.40.50.1240">
    <property type="entry name" value="Phosphoglycerate mutase-like"/>
    <property type="match status" value="1"/>
</dbReference>
<dbReference type="CDD" id="cd07061">
    <property type="entry name" value="HP_HAP_like"/>
    <property type="match status" value="1"/>
</dbReference>
<dbReference type="PROSITE" id="PS00616">
    <property type="entry name" value="HIS_ACID_PHOSPHAT_1"/>
    <property type="match status" value="1"/>
</dbReference>
<dbReference type="AlphaFoldDB" id="A0A0N4YN28"/>
<proteinExistence type="inferred from homology"/>
<dbReference type="SUPFAM" id="SSF53254">
    <property type="entry name" value="Phosphoglycerate mutase-like"/>
    <property type="match status" value="1"/>
</dbReference>
<protein>
    <submittedName>
        <fullName evidence="6">Lysosomal acid phosphatase</fullName>
    </submittedName>
</protein>
<comment type="catalytic activity">
    <reaction evidence="1">
        <text>a phosphate monoester + H2O = an alcohol + phosphate</text>
        <dbReference type="Rhea" id="RHEA:15017"/>
        <dbReference type="ChEBI" id="CHEBI:15377"/>
        <dbReference type="ChEBI" id="CHEBI:30879"/>
        <dbReference type="ChEBI" id="CHEBI:43474"/>
        <dbReference type="ChEBI" id="CHEBI:67140"/>
        <dbReference type="EC" id="3.1.3.2"/>
    </reaction>
</comment>
<dbReference type="STRING" id="27835.A0A0N4YN28"/>
<evidence type="ECO:0000256" key="1">
    <source>
        <dbReference type="ARBA" id="ARBA00000032"/>
    </source>
</evidence>
<feature type="chain" id="PRO_5043125863" evidence="3">
    <location>
        <begin position="25"/>
        <end position="173"/>
    </location>
</feature>
<dbReference type="PANTHER" id="PTHR11567">
    <property type="entry name" value="ACID PHOSPHATASE-RELATED"/>
    <property type="match status" value="1"/>
</dbReference>
<keyword evidence="5" id="KW-1185">Reference proteome</keyword>
<keyword evidence="3" id="KW-0732">Signal</keyword>
<dbReference type="Pfam" id="PF00328">
    <property type="entry name" value="His_Phos_2"/>
    <property type="match status" value="1"/>
</dbReference>
<organism evidence="6">
    <name type="scientific">Nippostrongylus brasiliensis</name>
    <name type="common">Rat hookworm</name>
    <dbReference type="NCBI Taxonomy" id="27835"/>
    <lineage>
        <taxon>Eukaryota</taxon>
        <taxon>Metazoa</taxon>
        <taxon>Ecdysozoa</taxon>
        <taxon>Nematoda</taxon>
        <taxon>Chromadorea</taxon>
        <taxon>Rhabditida</taxon>
        <taxon>Rhabditina</taxon>
        <taxon>Rhabditomorpha</taxon>
        <taxon>Strongyloidea</taxon>
        <taxon>Heligmosomidae</taxon>
        <taxon>Nippostrongylus</taxon>
    </lineage>
</organism>
<evidence type="ECO:0000313" key="4">
    <source>
        <dbReference type="EMBL" id="VDL82349.1"/>
    </source>
</evidence>
<dbReference type="Proteomes" id="UP000271162">
    <property type="component" value="Unassembled WGS sequence"/>
</dbReference>
<gene>
    <name evidence="4" type="ORF">NBR_LOCUS18624</name>
</gene>
<feature type="signal peptide" evidence="3">
    <location>
        <begin position="1"/>
        <end position="24"/>
    </location>
</feature>
<reference evidence="4 5" key="2">
    <citation type="submission" date="2018-11" db="EMBL/GenBank/DDBJ databases">
        <authorList>
            <consortium name="Pathogen Informatics"/>
        </authorList>
    </citation>
    <scope>NUCLEOTIDE SEQUENCE [LARGE SCALE GENOMIC DNA]</scope>
</reference>
<evidence type="ECO:0000313" key="6">
    <source>
        <dbReference type="WBParaSite" id="NBR_0001862301-mRNA-1"/>
    </source>
</evidence>
<dbReference type="InterPro" id="IPR033379">
    <property type="entry name" value="Acid_Pase_AS"/>
</dbReference>
<dbReference type="WBParaSite" id="NBR_0001862301-mRNA-1">
    <property type="protein sequence ID" value="NBR_0001862301-mRNA-1"/>
    <property type="gene ID" value="NBR_0001862301"/>
</dbReference>
<name>A0A0N4YN28_NIPBR</name>
<dbReference type="InterPro" id="IPR000560">
    <property type="entry name" value="His_Pase_clade-2"/>
</dbReference>
<evidence type="ECO:0000256" key="3">
    <source>
        <dbReference type="SAM" id="SignalP"/>
    </source>
</evidence>
<reference evidence="6" key="1">
    <citation type="submission" date="2017-02" db="UniProtKB">
        <authorList>
            <consortium name="WormBaseParasite"/>
        </authorList>
    </citation>
    <scope>IDENTIFICATION</scope>
</reference>
<dbReference type="EMBL" id="UYSL01023567">
    <property type="protein sequence ID" value="VDL82349.1"/>
    <property type="molecule type" value="Genomic_DNA"/>
</dbReference>
<dbReference type="PANTHER" id="PTHR11567:SF34">
    <property type="entry name" value="INTESTINAL ACID PHOSPHATASE"/>
    <property type="match status" value="1"/>
</dbReference>